<proteinExistence type="predicted"/>
<accession>A0A8T9C6N8</accession>
<feature type="compositionally biased region" description="Acidic residues" evidence="1">
    <location>
        <begin position="107"/>
        <end position="117"/>
    </location>
</feature>
<keyword evidence="3" id="KW-1185">Reference proteome</keyword>
<feature type="compositionally biased region" description="Basic and acidic residues" evidence="1">
    <location>
        <begin position="606"/>
        <end position="622"/>
    </location>
</feature>
<feature type="region of interest" description="Disordered" evidence="1">
    <location>
        <begin position="606"/>
        <end position="626"/>
    </location>
</feature>
<dbReference type="AlphaFoldDB" id="A0A8T9C6N8"/>
<organism evidence="2 3">
    <name type="scientific">Lachnellula suecica</name>
    <dbReference type="NCBI Taxonomy" id="602035"/>
    <lineage>
        <taxon>Eukaryota</taxon>
        <taxon>Fungi</taxon>
        <taxon>Dikarya</taxon>
        <taxon>Ascomycota</taxon>
        <taxon>Pezizomycotina</taxon>
        <taxon>Leotiomycetes</taxon>
        <taxon>Helotiales</taxon>
        <taxon>Lachnaceae</taxon>
        <taxon>Lachnellula</taxon>
    </lineage>
</organism>
<dbReference type="Proteomes" id="UP000469558">
    <property type="component" value="Unassembled WGS sequence"/>
</dbReference>
<name>A0A8T9C6N8_9HELO</name>
<protein>
    <submittedName>
        <fullName evidence="2">Uncharacterized protein</fullName>
    </submittedName>
</protein>
<evidence type="ECO:0000313" key="3">
    <source>
        <dbReference type="Proteomes" id="UP000469558"/>
    </source>
</evidence>
<reference evidence="2 3" key="1">
    <citation type="submission" date="2018-05" db="EMBL/GenBank/DDBJ databases">
        <title>Genome sequencing and assembly of the regulated plant pathogen Lachnellula willkommii and related sister species for the development of diagnostic species identification markers.</title>
        <authorList>
            <person name="Giroux E."/>
            <person name="Bilodeau G."/>
        </authorList>
    </citation>
    <scope>NUCLEOTIDE SEQUENCE [LARGE SCALE GENOMIC DNA]</scope>
    <source>
        <strain evidence="2 3">CBS 268.59</strain>
    </source>
</reference>
<feature type="compositionally biased region" description="Pro residues" evidence="1">
    <location>
        <begin position="19"/>
        <end position="31"/>
    </location>
</feature>
<dbReference type="EMBL" id="QGMK01000500">
    <property type="protein sequence ID" value="TVY81328.1"/>
    <property type="molecule type" value="Genomic_DNA"/>
</dbReference>
<evidence type="ECO:0000256" key="1">
    <source>
        <dbReference type="SAM" id="MobiDB-lite"/>
    </source>
</evidence>
<evidence type="ECO:0000313" key="2">
    <source>
        <dbReference type="EMBL" id="TVY81328.1"/>
    </source>
</evidence>
<feature type="region of interest" description="Disordered" evidence="1">
    <location>
        <begin position="1"/>
        <end position="142"/>
    </location>
</feature>
<dbReference type="OrthoDB" id="5350396at2759"/>
<comment type="caution">
    <text evidence="2">The sequence shown here is derived from an EMBL/GenBank/DDBJ whole genome shotgun (WGS) entry which is preliminary data.</text>
</comment>
<feature type="non-terminal residue" evidence="2">
    <location>
        <position position="1"/>
    </location>
</feature>
<gene>
    <name evidence="2" type="ORF">LSUE1_G005576</name>
</gene>
<feature type="compositionally biased region" description="Low complexity" evidence="1">
    <location>
        <begin position="85"/>
        <end position="103"/>
    </location>
</feature>
<feature type="compositionally biased region" description="Low complexity" evidence="1">
    <location>
        <begin position="32"/>
        <end position="49"/>
    </location>
</feature>
<sequence length="654" mass="72432">NRSILSFFKPTQPVMKAATPPPLEQPPPQAPPTTFKTPSKPSSSVPHTPYAASNASKSSEQREYTPSPSPPANSDHARSPASPAGGTPVIPVPPSSGISGRVVKSSDDEDSGSDESLPDIFQSANRPAPVKNASTPTAPRRHMTLVSPLPIHTKKYKFSLESMVNQVQAEKATQESFKRVKAMLAKDENENSNLFASGHDGISGKLDGDILQSVVANKEEGGMEKVTRALLRTEATNVEKRWNFFNTQEQQTTLARKPFPVSSIPATWKTELSKPAMRQQAFVSGFAEDMVHFGQTLPDEIFLWILDEACLESNDALRNSYSNVLKESGEQIQRLLTPDRVDKMLRDVGGTLTATTITEKIIPSPKINGQYSDDWANVRSVVLFFTQAAKLLQQQTKEHIICMLLRMSADHVVFKNVDLLDLIQNAIRRLSRHLQGDDWETSCQTICKHLFESIEQPSLRLQVIEAISSVQPYTHELRRRLALCFFFNDLAHATDDSHTTFSLPAFISRLSEPAFAINAQTDYQQLAALISLLDAAVDDGRCAYLDLNNRAAADRFDKDVDALVANMKDVIRDIGSPGTAFISRIEAKEMLLLVAQRIEDTLRSRPKPKESVFDGRSTKREEDYTEEQATMKKFLARTKSNNLAIAVEGQATAV</sequence>